<protein>
    <submittedName>
        <fullName evidence="2">Nicotinamidase-related amidase</fullName>
    </submittedName>
</protein>
<dbReference type="Gene3D" id="3.40.50.850">
    <property type="entry name" value="Isochorismatase-like"/>
    <property type="match status" value="1"/>
</dbReference>
<evidence type="ECO:0000313" key="3">
    <source>
        <dbReference type="Proteomes" id="UP000247555"/>
    </source>
</evidence>
<feature type="domain" description="Isochorismatase-like" evidence="1">
    <location>
        <begin position="9"/>
        <end position="155"/>
    </location>
</feature>
<sequence length="183" mass="20302">MLMQRDDATLLVVDIQDKLLPAVLDPQGLVERAGWLMRAANDLGLPVVLSEQYPSGLGHTVEALRQLCPDAPTVEKKHFSCVAEHCLPDSLLARRQVILIGMEAHVCVLQTALELKAAGKEVFVVTDCISSRAQSDLDTALLRYQQAGVWLVSREMVLFEMLRSSGHPQFRQISQQYLVPKKG</sequence>
<dbReference type="PANTHER" id="PTHR14119:SF3">
    <property type="entry name" value="ISOCHORISMATASE DOMAIN-CONTAINING PROTEIN 2"/>
    <property type="match status" value="1"/>
</dbReference>
<dbReference type="RefSeq" id="WP_110389199.1">
    <property type="nucleotide sequence ID" value="NZ_QJKI01000001.1"/>
</dbReference>
<keyword evidence="3" id="KW-1185">Reference proteome</keyword>
<dbReference type="InterPro" id="IPR036380">
    <property type="entry name" value="Isochorismatase-like_sf"/>
</dbReference>
<dbReference type="PANTHER" id="PTHR14119">
    <property type="entry name" value="HYDROLASE"/>
    <property type="match status" value="1"/>
</dbReference>
<dbReference type="OrthoDB" id="9796958at2"/>
<dbReference type="EMBL" id="QJKI01000001">
    <property type="protein sequence ID" value="PXX81875.1"/>
    <property type="molecule type" value="Genomic_DNA"/>
</dbReference>
<organism evidence="2 3">
    <name type="scientific">Rivihabitans pingtungensis</name>
    <dbReference type="NCBI Taxonomy" id="1054498"/>
    <lineage>
        <taxon>Bacteria</taxon>
        <taxon>Pseudomonadati</taxon>
        <taxon>Pseudomonadota</taxon>
        <taxon>Betaproteobacteria</taxon>
        <taxon>Neisseriales</taxon>
        <taxon>Aquaspirillaceae</taxon>
        <taxon>Rivihabitans</taxon>
    </lineage>
</organism>
<evidence type="ECO:0000313" key="2">
    <source>
        <dbReference type="EMBL" id="PXX81875.1"/>
    </source>
</evidence>
<accession>A0A318L1Q6</accession>
<evidence type="ECO:0000259" key="1">
    <source>
        <dbReference type="Pfam" id="PF00857"/>
    </source>
</evidence>
<comment type="caution">
    <text evidence="2">The sequence shown here is derived from an EMBL/GenBank/DDBJ whole genome shotgun (WGS) entry which is preliminary data.</text>
</comment>
<dbReference type="CDD" id="cd01012">
    <property type="entry name" value="YcaC_related"/>
    <property type="match status" value="1"/>
</dbReference>
<name>A0A318L1Q6_9NEIS</name>
<proteinExistence type="predicted"/>
<dbReference type="Proteomes" id="UP000247555">
    <property type="component" value="Unassembled WGS sequence"/>
</dbReference>
<gene>
    <name evidence="2" type="ORF">DFR34_101104</name>
</gene>
<reference evidence="2 3" key="1">
    <citation type="submission" date="2018-05" db="EMBL/GenBank/DDBJ databases">
        <title>Genomic Encyclopedia of Type Strains, Phase IV (KMG-IV): sequencing the most valuable type-strain genomes for metagenomic binning, comparative biology and taxonomic classification.</title>
        <authorList>
            <person name="Goeker M."/>
        </authorList>
    </citation>
    <scope>NUCLEOTIDE SEQUENCE [LARGE SCALE GENOMIC DNA]</scope>
    <source>
        <strain evidence="2 3">DSM 29661</strain>
    </source>
</reference>
<dbReference type="Pfam" id="PF00857">
    <property type="entry name" value="Isochorismatase"/>
    <property type="match status" value="1"/>
</dbReference>
<dbReference type="AlphaFoldDB" id="A0A318L1Q6"/>
<dbReference type="InterPro" id="IPR000868">
    <property type="entry name" value="Isochorismatase-like_dom"/>
</dbReference>
<dbReference type="InterPro" id="IPR050993">
    <property type="entry name" value="Isochorismatase_domain"/>
</dbReference>
<dbReference type="SUPFAM" id="SSF52499">
    <property type="entry name" value="Isochorismatase-like hydrolases"/>
    <property type="match status" value="1"/>
</dbReference>